<reference evidence="1 2" key="1">
    <citation type="submission" date="2019-01" db="EMBL/GenBank/DDBJ databases">
        <title>Coherence of Microcystis species and biogeography revealed through population genomics.</title>
        <authorList>
            <person name="Perez-Carrascal O.M."/>
            <person name="Terrat Y."/>
            <person name="Giani A."/>
            <person name="Fortin N."/>
            <person name="Tromas N."/>
            <person name="Shapiro B.J."/>
        </authorList>
    </citation>
    <scope>NUCLEOTIDE SEQUENCE [LARGE SCALE GENOMIC DNA]</scope>
    <source>
        <strain evidence="1">Mv_BB_P_19951000_S68D</strain>
    </source>
</reference>
<dbReference type="Proteomes" id="UP000320674">
    <property type="component" value="Unassembled WGS sequence"/>
</dbReference>
<sequence length="84" mass="9159">MRLFWDKTDILSSGYAAMDNFRLVASDISGDIGNVSTPEPSDMIGLGILGSGLVVCRCGVGRRWEIFLIPHPLRLKALIVLLSL</sequence>
<dbReference type="AlphaFoldDB" id="A0A552H621"/>
<evidence type="ECO:0000313" key="1">
    <source>
        <dbReference type="EMBL" id="TRU66670.1"/>
    </source>
</evidence>
<proteinExistence type="predicted"/>
<protein>
    <submittedName>
        <fullName evidence="1">PEP-CTERM sorting domain-containing protein</fullName>
    </submittedName>
</protein>
<dbReference type="EMBL" id="SFAZ01000337">
    <property type="protein sequence ID" value="TRU66670.1"/>
    <property type="molecule type" value="Genomic_DNA"/>
</dbReference>
<evidence type="ECO:0000313" key="2">
    <source>
        <dbReference type="Proteomes" id="UP000320674"/>
    </source>
</evidence>
<dbReference type="NCBIfam" id="TIGR02595">
    <property type="entry name" value="PEP_CTERM"/>
    <property type="match status" value="1"/>
</dbReference>
<dbReference type="InterPro" id="IPR013424">
    <property type="entry name" value="Ice-binding_C"/>
</dbReference>
<gene>
    <name evidence="1" type="ORF">EWV77_24105</name>
</gene>
<comment type="caution">
    <text evidence="1">The sequence shown here is derived from an EMBL/GenBank/DDBJ whole genome shotgun (WGS) entry which is preliminary data.</text>
</comment>
<organism evidence="1 2">
    <name type="scientific">Microcystis viridis Mv_BB_P_19951000_S68D</name>
    <dbReference type="NCBI Taxonomy" id="2486270"/>
    <lineage>
        <taxon>Bacteria</taxon>
        <taxon>Bacillati</taxon>
        <taxon>Cyanobacteriota</taxon>
        <taxon>Cyanophyceae</taxon>
        <taxon>Oscillatoriophycideae</taxon>
        <taxon>Chroococcales</taxon>
        <taxon>Microcystaceae</taxon>
        <taxon>Microcystis</taxon>
    </lineage>
</organism>
<accession>A0A552H621</accession>
<name>A0A552H621_MICVR</name>